<dbReference type="AlphaFoldDB" id="A0A1I4UG77"/>
<dbReference type="CDD" id="cd00293">
    <property type="entry name" value="USP-like"/>
    <property type="match status" value="1"/>
</dbReference>
<proteinExistence type="inferred from homology"/>
<dbReference type="EMBL" id="FOUY01000004">
    <property type="protein sequence ID" value="SFM87968.1"/>
    <property type="molecule type" value="Genomic_DNA"/>
</dbReference>
<dbReference type="InterPro" id="IPR006016">
    <property type="entry name" value="UspA"/>
</dbReference>
<dbReference type="PANTHER" id="PTHR46268">
    <property type="entry name" value="STRESS RESPONSE PROTEIN NHAX"/>
    <property type="match status" value="1"/>
</dbReference>
<evidence type="ECO:0000256" key="1">
    <source>
        <dbReference type="ARBA" id="ARBA00008791"/>
    </source>
</evidence>
<evidence type="ECO:0000259" key="2">
    <source>
        <dbReference type="Pfam" id="PF00582"/>
    </source>
</evidence>
<keyword evidence="4" id="KW-1185">Reference proteome</keyword>
<comment type="similarity">
    <text evidence="1">Belongs to the universal stress protein A family.</text>
</comment>
<name>A0A1I4UG77_PSUAM</name>
<dbReference type="SUPFAM" id="SSF52402">
    <property type="entry name" value="Adenine nucleotide alpha hydrolases-like"/>
    <property type="match status" value="1"/>
</dbReference>
<dbReference type="STRING" id="260086.SAMN05216207_100480"/>
<gene>
    <name evidence="3" type="ORF">SAMN05216207_100480</name>
</gene>
<evidence type="ECO:0000313" key="4">
    <source>
        <dbReference type="Proteomes" id="UP000199614"/>
    </source>
</evidence>
<feature type="domain" description="UspA" evidence="2">
    <location>
        <begin position="37"/>
        <end position="167"/>
    </location>
</feature>
<accession>A0A1I4UG77</accession>
<dbReference type="Proteomes" id="UP000199614">
    <property type="component" value="Unassembled WGS sequence"/>
</dbReference>
<evidence type="ECO:0000313" key="3">
    <source>
        <dbReference type="EMBL" id="SFM87968.1"/>
    </source>
</evidence>
<sequence>MRKHYDLCEHNELFSDSTGSVSRVGAVRTRVMGSDMTICVAYGPTPEGAAALELAVRESRLRGAPLVALATERQERFDADAHEAGTVRADLESRLAELRAEGDPAADVHVIDDGGDPAEAILDLAAAEEAELLVVGVKRRSPVGKLLTGSTAQRIILESPIPVLVTHAAR</sequence>
<reference evidence="3 4" key="1">
    <citation type="submission" date="2016-10" db="EMBL/GenBank/DDBJ databases">
        <authorList>
            <person name="de Groot N.N."/>
        </authorList>
    </citation>
    <scope>NUCLEOTIDE SEQUENCE [LARGE SCALE GENOMIC DNA]</scope>
    <source>
        <strain evidence="3 4">CGMCC 4.1877</strain>
    </source>
</reference>
<dbReference type="InterPro" id="IPR014729">
    <property type="entry name" value="Rossmann-like_a/b/a_fold"/>
</dbReference>
<dbReference type="InterPro" id="IPR006015">
    <property type="entry name" value="Universal_stress_UspA"/>
</dbReference>
<protein>
    <submittedName>
        <fullName evidence="3">Nucleotide-binding universal stress protein, UspA family</fullName>
    </submittedName>
</protein>
<dbReference type="PANTHER" id="PTHR46268:SF6">
    <property type="entry name" value="UNIVERSAL STRESS PROTEIN UP12"/>
    <property type="match status" value="1"/>
</dbReference>
<dbReference type="Gene3D" id="3.40.50.620">
    <property type="entry name" value="HUPs"/>
    <property type="match status" value="1"/>
</dbReference>
<dbReference type="Pfam" id="PF00582">
    <property type="entry name" value="Usp"/>
    <property type="match status" value="1"/>
</dbReference>
<dbReference type="PRINTS" id="PR01438">
    <property type="entry name" value="UNVRSLSTRESS"/>
</dbReference>
<organism evidence="3 4">
    <name type="scientific">Pseudonocardia ammonioxydans</name>
    <dbReference type="NCBI Taxonomy" id="260086"/>
    <lineage>
        <taxon>Bacteria</taxon>
        <taxon>Bacillati</taxon>
        <taxon>Actinomycetota</taxon>
        <taxon>Actinomycetes</taxon>
        <taxon>Pseudonocardiales</taxon>
        <taxon>Pseudonocardiaceae</taxon>
        <taxon>Pseudonocardia</taxon>
    </lineage>
</organism>